<sequence>MAPVGGRLRELLRVPPGGPVELGSIDPRSTPGLPGPEVTGEHRKGWARDQVELVGAELGRQQEMLFATAKARAARADPTELGGDPVGLRVDPPGLGGDPARRDPAGLGGAGVVGGRPAGGDGRRVLLVLQAMDCGGKDGAIKRVAGAMNPLGLHIRSFGAPTAEELGHHFLWRIRRALPPPGYVGIFNRSHYEDVLVARVESLVPEPVWQARYDEINAFERELAGAGVTLVKVLLHISYAEQGERLLDRLADPRKHWKYDPADVDARARWDDYQAAYAEALSRCGTPAAPWYVLPADRKWYRDWALAHLLRETFDTLQLGYPPAGFDVRHERERLLRPERSSQVNSR</sequence>
<dbReference type="PANTHER" id="PTHR34383:SF3">
    <property type="entry name" value="POLYPHOSPHATE:AMP PHOSPHOTRANSFERASE"/>
    <property type="match status" value="1"/>
</dbReference>
<evidence type="ECO:0000256" key="1">
    <source>
        <dbReference type="SAM" id="MobiDB-lite"/>
    </source>
</evidence>
<dbReference type="NCBIfam" id="TIGR03709">
    <property type="entry name" value="PPK2_rel_1"/>
    <property type="match status" value="1"/>
</dbReference>
<dbReference type="GO" id="GO:0016776">
    <property type="term" value="F:phosphotransferase activity, phosphate group as acceptor"/>
    <property type="evidence" value="ECO:0007669"/>
    <property type="project" value="InterPro"/>
</dbReference>
<reference evidence="3 4" key="1">
    <citation type="submission" date="2016-06" db="EMBL/GenBank/DDBJ databases">
        <authorList>
            <person name="Kjaerup R.B."/>
            <person name="Dalgaard T.S."/>
            <person name="Juul-Madsen H.R."/>
        </authorList>
    </citation>
    <scope>NUCLEOTIDE SEQUENCE [LARGE SCALE GENOMIC DNA]</scope>
    <source>
        <strain evidence="3 4">DSM 43904</strain>
    </source>
</reference>
<dbReference type="AlphaFoldDB" id="A0A1C5K3B2"/>
<protein>
    <submittedName>
        <fullName evidence="3">Polyphosphate:nucleotide phosphotransferase, PPK2 family</fullName>
    </submittedName>
</protein>
<dbReference type="Proteomes" id="UP000198217">
    <property type="component" value="Chromosome I"/>
</dbReference>
<organism evidence="3 4">
    <name type="scientific">Micromonospora echinaurantiaca</name>
    <dbReference type="NCBI Taxonomy" id="47857"/>
    <lineage>
        <taxon>Bacteria</taxon>
        <taxon>Bacillati</taxon>
        <taxon>Actinomycetota</taxon>
        <taxon>Actinomycetes</taxon>
        <taxon>Micromonosporales</taxon>
        <taxon>Micromonosporaceae</taxon>
        <taxon>Micromonospora</taxon>
    </lineage>
</organism>
<dbReference type="SUPFAM" id="SSF52540">
    <property type="entry name" value="P-loop containing nucleoside triphosphate hydrolases"/>
    <property type="match status" value="1"/>
</dbReference>
<dbReference type="Pfam" id="PF03976">
    <property type="entry name" value="PPK2"/>
    <property type="match status" value="1"/>
</dbReference>
<feature type="domain" description="Polyphosphate kinase-2-related" evidence="2">
    <location>
        <begin position="121"/>
        <end position="314"/>
    </location>
</feature>
<proteinExistence type="predicted"/>
<name>A0A1C5K3B2_9ACTN</name>
<feature type="region of interest" description="Disordered" evidence="1">
    <location>
        <begin position="1"/>
        <end position="44"/>
    </location>
</feature>
<dbReference type="GO" id="GO:0006797">
    <property type="term" value="P:polyphosphate metabolic process"/>
    <property type="evidence" value="ECO:0007669"/>
    <property type="project" value="InterPro"/>
</dbReference>
<dbReference type="EMBL" id="LT607750">
    <property type="protein sequence ID" value="SCG77091.1"/>
    <property type="molecule type" value="Genomic_DNA"/>
</dbReference>
<dbReference type="InterPro" id="IPR022300">
    <property type="entry name" value="PPK2-rel_1"/>
</dbReference>
<keyword evidence="3" id="KW-0808">Transferase</keyword>
<dbReference type="InterPro" id="IPR022488">
    <property type="entry name" value="PPK2-related"/>
</dbReference>
<accession>A0A1C5K3B2</accession>
<dbReference type="Gene3D" id="3.40.50.300">
    <property type="entry name" value="P-loop containing nucleotide triphosphate hydrolases"/>
    <property type="match status" value="1"/>
</dbReference>
<dbReference type="InterPro" id="IPR027417">
    <property type="entry name" value="P-loop_NTPase"/>
</dbReference>
<dbReference type="PANTHER" id="PTHR34383">
    <property type="entry name" value="POLYPHOSPHATE:AMP PHOSPHOTRANSFERASE-RELATED"/>
    <property type="match status" value="1"/>
</dbReference>
<evidence type="ECO:0000313" key="3">
    <source>
        <dbReference type="EMBL" id="SCG77091.1"/>
    </source>
</evidence>
<evidence type="ECO:0000313" key="4">
    <source>
        <dbReference type="Proteomes" id="UP000198217"/>
    </source>
</evidence>
<evidence type="ECO:0000259" key="2">
    <source>
        <dbReference type="Pfam" id="PF03976"/>
    </source>
</evidence>
<keyword evidence="4" id="KW-1185">Reference proteome</keyword>
<gene>
    <name evidence="3" type="ORF">GA0070609_5325</name>
</gene>